<evidence type="ECO:0000256" key="4">
    <source>
        <dbReference type="ARBA" id="ARBA00022679"/>
    </source>
</evidence>
<accession>A0A7I8W3L0</accession>
<evidence type="ECO:0000256" key="3">
    <source>
        <dbReference type="ARBA" id="ARBA00022676"/>
    </source>
</evidence>
<evidence type="ECO:0000256" key="7">
    <source>
        <dbReference type="ARBA" id="ARBA00022989"/>
    </source>
</evidence>
<evidence type="ECO:0000256" key="11">
    <source>
        <dbReference type="RuleBase" id="RU363063"/>
    </source>
</evidence>
<evidence type="ECO:0000256" key="9">
    <source>
        <dbReference type="ARBA" id="ARBA00023136"/>
    </source>
</evidence>
<evidence type="ECO:0000313" key="13">
    <source>
        <dbReference type="Proteomes" id="UP000549394"/>
    </source>
</evidence>
<dbReference type="PANTHER" id="PTHR11214:SF349">
    <property type="entry name" value="BETA-1,3-GALACTOSYLTRANSFERASE BRN"/>
    <property type="match status" value="1"/>
</dbReference>
<dbReference type="EC" id="2.4.1.-" evidence="11"/>
<keyword evidence="13" id="KW-1185">Reference proteome</keyword>
<evidence type="ECO:0000256" key="5">
    <source>
        <dbReference type="ARBA" id="ARBA00022692"/>
    </source>
</evidence>
<keyword evidence="4" id="KW-0808">Transferase</keyword>
<keyword evidence="8 11" id="KW-0333">Golgi apparatus</keyword>
<dbReference type="EMBL" id="CAJFCJ010000019">
    <property type="protein sequence ID" value="CAD5123134.1"/>
    <property type="molecule type" value="Genomic_DNA"/>
</dbReference>
<dbReference type="SUPFAM" id="SSF53448">
    <property type="entry name" value="Nucleotide-diphospho-sugar transferases"/>
    <property type="match status" value="1"/>
</dbReference>
<evidence type="ECO:0000256" key="2">
    <source>
        <dbReference type="ARBA" id="ARBA00008661"/>
    </source>
</evidence>
<dbReference type="Gene3D" id="3.90.550.50">
    <property type="match status" value="1"/>
</dbReference>
<evidence type="ECO:0000256" key="1">
    <source>
        <dbReference type="ARBA" id="ARBA00004323"/>
    </source>
</evidence>
<dbReference type="Proteomes" id="UP000549394">
    <property type="component" value="Unassembled WGS sequence"/>
</dbReference>
<keyword evidence="9" id="KW-0472">Membrane</keyword>
<comment type="similarity">
    <text evidence="2 11">Belongs to the glycosyltransferase 31 family.</text>
</comment>
<name>A0A7I8W3L0_9ANNE</name>
<evidence type="ECO:0000256" key="6">
    <source>
        <dbReference type="ARBA" id="ARBA00022968"/>
    </source>
</evidence>
<reference evidence="12 13" key="1">
    <citation type="submission" date="2020-08" db="EMBL/GenBank/DDBJ databases">
        <authorList>
            <person name="Hejnol A."/>
        </authorList>
    </citation>
    <scope>NUCLEOTIDE SEQUENCE [LARGE SCALE GENOMIC DNA]</scope>
</reference>
<keyword evidence="7" id="KW-1133">Transmembrane helix</keyword>
<dbReference type="GO" id="GO:0016758">
    <property type="term" value="F:hexosyltransferase activity"/>
    <property type="evidence" value="ECO:0007669"/>
    <property type="project" value="InterPro"/>
</dbReference>
<dbReference type="FunFam" id="3.90.550.50:FF:000001">
    <property type="entry name" value="Hexosyltransferase"/>
    <property type="match status" value="1"/>
</dbReference>
<keyword evidence="6" id="KW-0735">Signal-anchor</keyword>
<dbReference type="PANTHER" id="PTHR11214">
    <property type="entry name" value="BETA-1,3-N-ACETYLGLUCOSAMINYLTRANSFERASE"/>
    <property type="match status" value="1"/>
</dbReference>
<evidence type="ECO:0000256" key="10">
    <source>
        <dbReference type="ARBA" id="ARBA00023180"/>
    </source>
</evidence>
<dbReference type="GO" id="GO:0008194">
    <property type="term" value="F:UDP-glycosyltransferase activity"/>
    <property type="evidence" value="ECO:0007669"/>
    <property type="project" value="TreeGrafter"/>
</dbReference>
<comment type="caution">
    <text evidence="12">The sequence shown here is derived from an EMBL/GenBank/DDBJ whole genome shotgun (WGS) entry which is preliminary data.</text>
</comment>
<sequence>MRELLNTISKGKKPIYPPVNKFIAPPVLEDDTKCKAMDGDDEPLWILMIIKSKIDNFDIRKAIRSTWGDEYQFAVLPMRRIFVLGIRTRDLQLQREIGIESSQYGDIVQYYFEDHYFNNTYKVMAGLKWARTNCRGPQYIMMVDDDFYVNTHKLRDFLDKPLGGVIAAYVNNNSIPIRQWSSKWYISLEEYPYRFWPAHPNGGFILMEYKTSYDLLTVLEYLKYLRFDDVLIGIAALKMNVQLKHNDKIIPDPIKYEDEKFFQALAVHGVKSAKVLTEIWKRQISYRRLK</sequence>
<comment type="subcellular location">
    <subcellularLocation>
        <location evidence="1 11">Golgi apparatus membrane</location>
        <topology evidence="1 11">Single-pass type II membrane protein</topology>
    </subcellularLocation>
</comment>
<dbReference type="AlphaFoldDB" id="A0A7I8W3L0"/>
<gene>
    <name evidence="12" type="ORF">DGYR_LOCUS10849</name>
</gene>
<evidence type="ECO:0000256" key="8">
    <source>
        <dbReference type="ARBA" id="ARBA00023034"/>
    </source>
</evidence>
<dbReference type="InterPro" id="IPR002659">
    <property type="entry name" value="Glyco_trans_31"/>
</dbReference>
<dbReference type="GO" id="GO:0006493">
    <property type="term" value="P:protein O-linked glycosylation"/>
    <property type="evidence" value="ECO:0007669"/>
    <property type="project" value="TreeGrafter"/>
</dbReference>
<dbReference type="OrthoDB" id="2139606at2759"/>
<protein>
    <recommendedName>
        <fullName evidence="11">Hexosyltransferase</fullName>
        <ecNumber evidence="11">2.4.1.-</ecNumber>
    </recommendedName>
</protein>
<keyword evidence="3 11" id="KW-0328">Glycosyltransferase</keyword>
<dbReference type="GO" id="GO:0000139">
    <property type="term" value="C:Golgi membrane"/>
    <property type="evidence" value="ECO:0007669"/>
    <property type="project" value="UniProtKB-SubCell"/>
</dbReference>
<organism evidence="12 13">
    <name type="scientific">Dimorphilus gyrociliatus</name>
    <dbReference type="NCBI Taxonomy" id="2664684"/>
    <lineage>
        <taxon>Eukaryota</taxon>
        <taxon>Metazoa</taxon>
        <taxon>Spiralia</taxon>
        <taxon>Lophotrochozoa</taxon>
        <taxon>Annelida</taxon>
        <taxon>Polychaeta</taxon>
        <taxon>Polychaeta incertae sedis</taxon>
        <taxon>Dinophilidae</taxon>
        <taxon>Dimorphilus</taxon>
    </lineage>
</organism>
<keyword evidence="5" id="KW-0812">Transmembrane</keyword>
<dbReference type="Pfam" id="PF01762">
    <property type="entry name" value="Galactosyl_T"/>
    <property type="match status" value="1"/>
</dbReference>
<proteinExistence type="inferred from homology"/>
<dbReference type="InterPro" id="IPR029044">
    <property type="entry name" value="Nucleotide-diphossugar_trans"/>
</dbReference>
<evidence type="ECO:0000313" key="12">
    <source>
        <dbReference type="EMBL" id="CAD5123134.1"/>
    </source>
</evidence>
<keyword evidence="10" id="KW-0325">Glycoprotein</keyword>